<protein>
    <recommendedName>
        <fullName evidence="1">Gfd2/YDR514C-like C-terminal domain-containing protein</fullName>
    </recommendedName>
</protein>
<dbReference type="InterPro" id="IPR040151">
    <property type="entry name" value="Gfd2/YDR514C-like"/>
</dbReference>
<dbReference type="EMBL" id="JAFJYH010000132">
    <property type="protein sequence ID" value="KAG4418306.1"/>
    <property type="molecule type" value="Genomic_DNA"/>
</dbReference>
<dbReference type="AlphaFoldDB" id="A0A8H7TF33"/>
<name>A0A8H7TF33_9HELO</name>
<sequence length="283" mass="30801">MYPYFLREESQVNNTPLIWRTVSSQIPEVQLSKSHNRVAATEYLAWDTLGLFGSSKCGSHSDVVFVAIDFGGTNAIVDAIRAGRIDSKPRGVSVGVSIFDTRSLPSPSVSGVDVFKTYNIGVGGCPSQRRLEEKRFLFGTTTWLPSLAGLKPALESLIDRSRNIVIVGHGFGPDLTVLRELGVDLQHSIMGIIDTARLAEGAATGEPTRGDFRLKNVLARFGCILEGFHTSGNDANYALRALLLLAAESFLSEGRDITDVQVSRVNSLRDFALAPVPNEKFME</sequence>
<reference evidence="2" key="1">
    <citation type="submission" date="2021-02" db="EMBL/GenBank/DDBJ databases">
        <title>Genome sequence Cadophora malorum strain M34.</title>
        <authorList>
            <person name="Stefanovic E."/>
            <person name="Vu D."/>
            <person name="Scully C."/>
            <person name="Dijksterhuis J."/>
            <person name="Roader J."/>
            <person name="Houbraken J."/>
        </authorList>
    </citation>
    <scope>NUCLEOTIDE SEQUENCE</scope>
    <source>
        <strain evidence="2">M34</strain>
    </source>
</reference>
<dbReference type="SUPFAM" id="SSF53098">
    <property type="entry name" value="Ribonuclease H-like"/>
    <property type="match status" value="1"/>
</dbReference>
<evidence type="ECO:0000259" key="1">
    <source>
        <dbReference type="Pfam" id="PF21762"/>
    </source>
</evidence>
<comment type="caution">
    <text evidence="2">The sequence shown here is derived from an EMBL/GenBank/DDBJ whole genome shotgun (WGS) entry which is preliminary data.</text>
</comment>
<dbReference type="InterPro" id="IPR036397">
    <property type="entry name" value="RNaseH_sf"/>
</dbReference>
<dbReference type="GO" id="GO:0003676">
    <property type="term" value="F:nucleic acid binding"/>
    <property type="evidence" value="ECO:0007669"/>
    <property type="project" value="InterPro"/>
</dbReference>
<evidence type="ECO:0000313" key="3">
    <source>
        <dbReference type="Proteomes" id="UP000664132"/>
    </source>
</evidence>
<dbReference type="InterPro" id="IPR012337">
    <property type="entry name" value="RNaseH-like_sf"/>
</dbReference>
<dbReference type="InterPro" id="IPR048519">
    <property type="entry name" value="Gfd2/YDR514C-like_C"/>
</dbReference>
<evidence type="ECO:0000313" key="2">
    <source>
        <dbReference type="EMBL" id="KAG4418306.1"/>
    </source>
</evidence>
<gene>
    <name evidence="2" type="ORF">IFR04_008582</name>
</gene>
<accession>A0A8H7TF33</accession>
<dbReference type="Gene3D" id="3.30.420.10">
    <property type="entry name" value="Ribonuclease H-like superfamily/Ribonuclease H"/>
    <property type="match status" value="1"/>
</dbReference>
<dbReference type="PANTHER" id="PTHR28083">
    <property type="entry name" value="GOOD FOR FULL DBP5 ACTIVITY PROTEIN 2"/>
    <property type="match status" value="1"/>
</dbReference>
<dbReference type="OrthoDB" id="5953249at2759"/>
<proteinExistence type="predicted"/>
<feature type="domain" description="Gfd2/YDR514C-like C-terminal" evidence="1">
    <location>
        <begin position="133"/>
        <end position="244"/>
    </location>
</feature>
<dbReference type="Proteomes" id="UP000664132">
    <property type="component" value="Unassembled WGS sequence"/>
</dbReference>
<organism evidence="2 3">
    <name type="scientific">Cadophora malorum</name>
    <dbReference type="NCBI Taxonomy" id="108018"/>
    <lineage>
        <taxon>Eukaryota</taxon>
        <taxon>Fungi</taxon>
        <taxon>Dikarya</taxon>
        <taxon>Ascomycota</taxon>
        <taxon>Pezizomycotina</taxon>
        <taxon>Leotiomycetes</taxon>
        <taxon>Helotiales</taxon>
        <taxon>Ploettnerulaceae</taxon>
        <taxon>Cadophora</taxon>
    </lineage>
</organism>
<dbReference type="Pfam" id="PF21762">
    <property type="entry name" value="DEDDh_C"/>
    <property type="match status" value="1"/>
</dbReference>
<dbReference type="PANTHER" id="PTHR28083:SF1">
    <property type="entry name" value="GOOD FOR FULL DBP5 ACTIVITY PROTEIN 2"/>
    <property type="match status" value="1"/>
</dbReference>
<keyword evidence="3" id="KW-1185">Reference proteome</keyword>